<dbReference type="AlphaFoldDB" id="W6Z9V4"/>
<dbReference type="EMBL" id="KI963940">
    <property type="protein sequence ID" value="EUC48522.1"/>
    <property type="molecule type" value="Genomic_DNA"/>
</dbReference>
<reference evidence="1 2" key="1">
    <citation type="journal article" date="2013" name="PLoS Genet.">
        <title>Comparative genome structure, secondary metabolite, and effector coding capacity across Cochliobolus pathogens.</title>
        <authorList>
            <person name="Condon B.J."/>
            <person name="Leng Y."/>
            <person name="Wu D."/>
            <person name="Bushley K.E."/>
            <person name="Ohm R.A."/>
            <person name="Otillar R."/>
            <person name="Martin J."/>
            <person name="Schackwitz W."/>
            <person name="Grimwood J."/>
            <person name="MohdZainudin N."/>
            <person name="Xue C."/>
            <person name="Wang R."/>
            <person name="Manning V.A."/>
            <person name="Dhillon B."/>
            <person name="Tu Z.J."/>
            <person name="Steffenson B.J."/>
            <person name="Salamov A."/>
            <person name="Sun H."/>
            <person name="Lowry S."/>
            <person name="LaButti K."/>
            <person name="Han J."/>
            <person name="Copeland A."/>
            <person name="Lindquist E."/>
            <person name="Barry K."/>
            <person name="Schmutz J."/>
            <person name="Baker S.E."/>
            <person name="Ciuffetti L.M."/>
            <person name="Grigoriev I.V."/>
            <person name="Zhong S."/>
            <person name="Turgeon B.G."/>
        </authorList>
    </citation>
    <scope>NUCLEOTIDE SEQUENCE [LARGE SCALE GENOMIC DNA]</scope>
    <source>
        <strain evidence="1 2">ATCC 44560</strain>
    </source>
</reference>
<protein>
    <submittedName>
        <fullName evidence="1">Uncharacterized protein</fullName>
    </submittedName>
</protein>
<evidence type="ECO:0000313" key="2">
    <source>
        <dbReference type="Proteomes" id="UP000054032"/>
    </source>
</evidence>
<organism evidence="1 2">
    <name type="scientific">Bipolaris oryzae ATCC 44560</name>
    <dbReference type="NCBI Taxonomy" id="930090"/>
    <lineage>
        <taxon>Eukaryota</taxon>
        <taxon>Fungi</taxon>
        <taxon>Dikarya</taxon>
        <taxon>Ascomycota</taxon>
        <taxon>Pezizomycotina</taxon>
        <taxon>Dothideomycetes</taxon>
        <taxon>Pleosporomycetidae</taxon>
        <taxon>Pleosporales</taxon>
        <taxon>Pleosporineae</taxon>
        <taxon>Pleosporaceae</taxon>
        <taxon>Bipolaris</taxon>
    </lineage>
</organism>
<dbReference type="KEGG" id="bor:COCMIDRAFT_34004"/>
<gene>
    <name evidence="1" type="ORF">COCMIDRAFT_34004</name>
</gene>
<dbReference type="GeneID" id="19122459"/>
<name>W6Z9V4_COCMI</name>
<sequence>MKGPGSTVHYPLSWCPIRKRRDTATAHGSSTLTIGVTLESSILSSSNITRNFWYLHPHLHFGVHADVDCKCVAAALFFSHCNKPIRAHCAHPCQRQIWITRHLARNIFLSGVFDRLGLSFFVAILTLISLSRRTISDENTVPTSSKAQILEEACSGGWTRYTRSFSSGNCNIPICEDA</sequence>
<dbReference type="OrthoDB" id="10378253at2759"/>
<proteinExistence type="predicted"/>
<dbReference type="RefSeq" id="XP_007684932.1">
    <property type="nucleotide sequence ID" value="XM_007686742.1"/>
</dbReference>
<evidence type="ECO:0000313" key="1">
    <source>
        <dbReference type="EMBL" id="EUC48522.1"/>
    </source>
</evidence>
<dbReference type="Proteomes" id="UP000054032">
    <property type="component" value="Unassembled WGS sequence"/>
</dbReference>
<keyword evidence="2" id="KW-1185">Reference proteome</keyword>
<accession>W6Z9V4</accession>
<dbReference type="HOGENOM" id="CLU_103825_0_0_1"/>